<organism evidence="1 2">
    <name type="scientific">Desulfacinum infernum DSM 9756</name>
    <dbReference type="NCBI Taxonomy" id="1121391"/>
    <lineage>
        <taxon>Bacteria</taxon>
        <taxon>Pseudomonadati</taxon>
        <taxon>Thermodesulfobacteriota</taxon>
        <taxon>Syntrophobacteria</taxon>
        <taxon>Syntrophobacterales</taxon>
        <taxon>Syntrophobacteraceae</taxon>
        <taxon>Desulfacinum</taxon>
    </lineage>
</organism>
<reference evidence="2" key="1">
    <citation type="submission" date="2016-11" db="EMBL/GenBank/DDBJ databases">
        <authorList>
            <person name="Varghese N."/>
            <person name="Submissions S."/>
        </authorList>
    </citation>
    <scope>NUCLEOTIDE SEQUENCE [LARGE SCALE GENOMIC DNA]</scope>
    <source>
        <strain evidence="2">DSM 9756</strain>
    </source>
</reference>
<dbReference type="EMBL" id="FQVB01000035">
    <property type="protein sequence ID" value="SHG00110.1"/>
    <property type="molecule type" value="Genomic_DNA"/>
</dbReference>
<feature type="non-terminal residue" evidence="1">
    <location>
        <position position="74"/>
    </location>
</feature>
<keyword evidence="2" id="KW-1185">Reference proteome</keyword>
<gene>
    <name evidence="1" type="ORF">SAMN02745206_03086</name>
</gene>
<evidence type="ECO:0000313" key="1">
    <source>
        <dbReference type="EMBL" id="SHG00110.1"/>
    </source>
</evidence>
<dbReference type="Proteomes" id="UP000184076">
    <property type="component" value="Unassembled WGS sequence"/>
</dbReference>
<sequence>MFIRRVRKKDHQTGTTYFYHQLVESYRTPKGPRQRTLLNLGKLDLEPKQLKGLANRIEEILTGQRPAFPIDQEM</sequence>
<proteinExistence type="predicted"/>
<accession>A0A1M5G8G4</accession>
<protein>
    <submittedName>
        <fullName evidence="1">Uncharacterized protein</fullName>
    </submittedName>
</protein>
<evidence type="ECO:0000313" key="2">
    <source>
        <dbReference type="Proteomes" id="UP000184076"/>
    </source>
</evidence>
<name>A0A1M5G8G4_9BACT</name>
<dbReference type="AlphaFoldDB" id="A0A1M5G8G4"/>